<dbReference type="InterPro" id="IPR001789">
    <property type="entry name" value="Sig_transdc_resp-reg_receiver"/>
</dbReference>
<evidence type="ECO:0000256" key="1">
    <source>
        <dbReference type="ARBA" id="ARBA00022490"/>
    </source>
</evidence>
<dbReference type="Pfam" id="PF00072">
    <property type="entry name" value="Response_reg"/>
    <property type="match status" value="1"/>
</dbReference>
<evidence type="ECO:0000256" key="6">
    <source>
        <dbReference type="PROSITE-ProRule" id="PRU00050"/>
    </source>
</evidence>
<name>A0ABQ1L6Y5_9PROT</name>
<keyword evidence="11" id="KW-1185">Reference proteome</keyword>
<dbReference type="SUPFAM" id="SSF52172">
    <property type="entry name" value="CheY-like"/>
    <property type="match status" value="1"/>
</dbReference>
<reference evidence="11" key="1">
    <citation type="journal article" date="2019" name="Int. J. Syst. Evol. Microbiol.">
        <title>The Global Catalogue of Microorganisms (GCM) 10K type strain sequencing project: providing services to taxonomists for standard genome sequencing and annotation.</title>
        <authorList>
            <consortium name="The Broad Institute Genomics Platform"/>
            <consortium name="The Broad Institute Genome Sequencing Center for Infectious Disease"/>
            <person name="Wu L."/>
            <person name="Ma J."/>
        </authorList>
    </citation>
    <scope>NUCLEOTIDE SEQUENCE [LARGE SCALE GENOMIC DNA]</scope>
    <source>
        <strain evidence="11">CCM 7132</strain>
    </source>
</reference>
<feature type="domain" description="CheB-type methylesterase" evidence="9">
    <location>
        <begin position="156"/>
        <end position="347"/>
    </location>
</feature>
<keyword evidence="1 5" id="KW-0963">Cytoplasm</keyword>
<dbReference type="Pfam" id="PF01339">
    <property type="entry name" value="CheB_methylest"/>
    <property type="match status" value="1"/>
</dbReference>
<dbReference type="Gene3D" id="3.40.50.2300">
    <property type="match status" value="1"/>
</dbReference>
<dbReference type="InterPro" id="IPR000673">
    <property type="entry name" value="Sig_transdc_resp-reg_Me-estase"/>
</dbReference>
<keyword evidence="2 5" id="KW-0145">Chemotaxis</keyword>
<dbReference type="SUPFAM" id="SSF52738">
    <property type="entry name" value="Methylesterase CheB, C-terminal domain"/>
    <property type="match status" value="1"/>
</dbReference>
<evidence type="ECO:0000256" key="3">
    <source>
        <dbReference type="ARBA" id="ARBA00022801"/>
    </source>
</evidence>
<keyword evidence="3 5" id="KW-0378">Hydrolase</keyword>
<keyword evidence="5 7" id="KW-0597">Phosphoprotein</keyword>
<evidence type="ECO:0000259" key="9">
    <source>
        <dbReference type="PROSITE" id="PS50122"/>
    </source>
</evidence>
<comment type="similarity">
    <text evidence="5">Belongs to the CheB family.</text>
</comment>
<dbReference type="PANTHER" id="PTHR42872:SF6">
    <property type="entry name" value="PROTEIN-GLUTAMATE METHYLESTERASE_PROTEIN-GLUTAMINE GLUTAMINASE"/>
    <property type="match status" value="1"/>
</dbReference>
<comment type="catalytic activity">
    <reaction evidence="5">
        <text>L-glutaminyl-[protein] + H2O = L-glutamyl-[protein] + NH4(+)</text>
        <dbReference type="Rhea" id="RHEA:16441"/>
        <dbReference type="Rhea" id="RHEA-COMP:10207"/>
        <dbReference type="Rhea" id="RHEA-COMP:10208"/>
        <dbReference type="ChEBI" id="CHEBI:15377"/>
        <dbReference type="ChEBI" id="CHEBI:28938"/>
        <dbReference type="ChEBI" id="CHEBI:29973"/>
        <dbReference type="ChEBI" id="CHEBI:30011"/>
        <dbReference type="EC" id="3.5.1.44"/>
    </reaction>
</comment>
<dbReference type="Gene3D" id="3.40.50.180">
    <property type="entry name" value="Methylesterase CheB, C-terminal domain"/>
    <property type="match status" value="1"/>
</dbReference>
<evidence type="ECO:0000313" key="10">
    <source>
        <dbReference type="EMBL" id="GGC18835.1"/>
    </source>
</evidence>
<dbReference type="InterPro" id="IPR008248">
    <property type="entry name" value="CheB-like"/>
</dbReference>
<feature type="active site" evidence="5 6">
    <location>
        <position position="289"/>
    </location>
</feature>
<feature type="domain" description="Response regulatory" evidence="8">
    <location>
        <begin position="6"/>
        <end position="123"/>
    </location>
</feature>
<gene>
    <name evidence="5 10" type="primary">cheB</name>
    <name evidence="10" type="ORF">GCM10007207_00060</name>
</gene>
<evidence type="ECO:0000259" key="8">
    <source>
        <dbReference type="PROSITE" id="PS50110"/>
    </source>
</evidence>
<dbReference type="NCBIfam" id="NF001965">
    <property type="entry name" value="PRK00742.1"/>
    <property type="match status" value="1"/>
</dbReference>
<dbReference type="EC" id="3.1.1.61" evidence="5"/>
<dbReference type="HAMAP" id="MF_00099">
    <property type="entry name" value="CheB_chemtxs"/>
    <property type="match status" value="1"/>
</dbReference>
<evidence type="ECO:0000256" key="4">
    <source>
        <dbReference type="ARBA" id="ARBA00048267"/>
    </source>
</evidence>
<dbReference type="EC" id="3.5.1.44" evidence="5"/>
<comment type="catalytic activity">
    <reaction evidence="4 5">
        <text>[protein]-L-glutamate 5-O-methyl ester + H2O = L-glutamyl-[protein] + methanol + H(+)</text>
        <dbReference type="Rhea" id="RHEA:23236"/>
        <dbReference type="Rhea" id="RHEA-COMP:10208"/>
        <dbReference type="Rhea" id="RHEA-COMP:10311"/>
        <dbReference type="ChEBI" id="CHEBI:15377"/>
        <dbReference type="ChEBI" id="CHEBI:15378"/>
        <dbReference type="ChEBI" id="CHEBI:17790"/>
        <dbReference type="ChEBI" id="CHEBI:29973"/>
        <dbReference type="ChEBI" id="CHEBI:82795"/>
        <dbReference type="EC" id="3.1.1.61"/>
    </reaction>
</comment>
<comment type="PTM">
    <text evidence="5">Phosphorylated by CheA. Phosphorylation of the N-terminal regulatory domain activates the methylesterase activity.</text>
</comment>
<comment type="caution">
    <text evidence="10">The sequence shown here is derived from an EMBL/GenBank/DDBJ whole genome shotgun (WGS) entry which is preliminary data.</text>
</comment>
<comment type="domain">
    <text evidence="5">Contains a C-terminal catalytic domain, and an N-terminal region which modulates catalytic activity.</text>
</comment>
<dbReference type="CDD" id="cd16432">
    <property type="entry name" value="CheB_Rec"/>
    <property type="match status" value="1"/>
</dbReference>
<feature type="active site" evidence="5 6">
    <location>
        <position position="165"/>
    </location>
</feature>
<evidence type="ECO:0000256" key="7">
    <source>
        <dbReference type="PROSITE-ProRule" id="PRU00169"/>
    </source>
</evidence>
<feature type="active site" evidence="5 6">
    <location>
        <position position="191"/>
    </location>
</feature>
<proteinExistence type="inferred from homology"/>
<dbReference type="Proteomes" id="UP000637769">
    <property type="component" value="Unassembled WGS sequence"/>
</dbReference>
<dbReference type="InterPro" id="IPR035909">
    <property type="entry name" value="CheB_C"/>
</dbReference>
<evidence type="ECO:0000256" key="2">
    <source>
        <dbReference type="ARBA" id="ARBA00022500"/>
    </source>
</evidence>
<sequence length="350" mass="37283">MTSPVKVLVVDDSRTARAMIRHAFQSHPDLVITGEAANPLEARDMIIKDQPDVITLDIEMPNINGLQFLEKIMRLRPIPVVMVSSLTERNAEIALTALQMGAFDCFPKTTATVPGMNAYAGLPRIVRQAARSKPVVKTPSTPSPVLATDRKSWKQPHDLIAIGSSTGGVEAIEEVLSGFPSVSPPIVICQHMPAFFTASFAARLDKKLAHLSITEARDREVLSPGQVRIAPGGTQHMTVVHTAQGVMTRLVQGPPVNNHVPSVDVLFDSVAEQCGARSMGIILTGMGQDGAEGLLAIKRSGAWTIAQDKASSVVYGMPRVAAEIGAACQIVSLNQISAAAMSACTRQTQA</sequence>
<dbReference type="PANTHER" id="PTHR42872">
    <property type="entry name" value="PROTEIN-GLUTAMATE METHYLESTERASE/PROTEIN-GLUTAMINE GLUTAMINASE"/>
    <property type="match status" value="1"/>
</dbReference>
<dbReference type="SMART" id="SM00448">
    <property type="entry name" value="REC"/>
    <property type="match status" value="1"/>
</dbReference>
<dbReference type="PIRSF" id="PIRSF000876">
    <property type="entry name" value="RR_chemtxs_CheB"/>
    <property type="match status" value="1"/>
</dbReference>
<dbReference type="PROSITE" id="PS50122">
    <property type="entry name" value="CHEB"/>
    <property type="match status" value="1"/>
</dbReference>
<evidence type="ECO:0000313" key="11">
    <source>
        <dbReference type="Proteomes" id="UP000637769"/>
    </source>
</evidence>
<feature type="modified residue" description="4-aspartylphosphate" evidence="5 7">
    <location>
        <position position="57"/>
    </location>
</feature>
<evidence type="ECO:0000256" key="5">
    <source>
        <dbReference type="HAMAP-Rule" id="MF_00099"/>
    </source>
</evidence>
<dbReference type="CDD" id="cd17541">
    <property type="entry name" value="REC_CheB-like"/>
    <property type="match status" value="1"/>
</dbReference>
<dbReference type="EMBL" id="BMCH01000001">
    <property type="protein sequence ID" value="GGC18835.1"/>
    <property type="molecule type" value="Genomic_DNA"/>
</dbReference>
<organism evidence="10 11">
    <name type="scientific">Asaia siamensis</name>
    <dbReference type="NCBI Taxonomy" id="110479"/>
    <lineage>
        <taxon>Bacteria</taxon>
        <taxon>Pseudomonadati</taxon>
        <taxon>Pseudomonadota</taxon>
        <taxon>Alphaproteobacteria</taxon>
        <taxon>Acetobacterales</taxon>
        <taxon>Acetobacteraceae</taxon>
        <taxon>Asaia</taxon>
    </lineage>
</organism>
<dbReference type="RefSeq" id="WP_188424386.1">
    <property type="nucleotide sequence ID" value="NZ_BMCH01000001.1"/>
</dbReference>
<dbReference type="InterPro" id="IPR011006">
    <property type="entry name" value="CheY-like_superfamily"/>
</dbReference>
<dbReference type="PROSITE" id="PS50110">
    <property type="entry name" value="RESPONSE_REGULATORY"/>
    <property type="match status" value="1"/>
</dbReference>
<comment type="subcellular location">
    <subcellularLocation>
        <location evidence="5">Cytoplasm</location>
    </subcellularLocation>
</comment>
<protein>
    <recommendedName>
        <fullName evidence="5">Protein-glutamate methylesterase/protein-glutamine glutaminase</fullName>
        <ecNumber evidence="5">3.1.1.61</ecNumber>
        <ecNumber evidence="5">3.5.1.44</ecNumber>
    </recommendedName>
</protein>
<comment type="function">
    <text evidence="5">Involved in chemotaxis. Part of a chemotaxis signal transduction system that modulates chemotaxis in response to various stimuli. Catalyzes the demethylation of specific methylglutamate residues introduced into the chemoreceptors (methyl-accepting chemotaxis proteins or MCP) by CheR. Also mediates the irreversible deamidation of specific glutamine residues to glutamic acid.</text>
</comment>
<accession>A0ABQ1L6Y5</accession>